<dbReference type="InterPro" id="IPR051945">
    <property type="entry name" value="RRM_MRD1_RNA_proc_ribogen"/>
</dbReference>
<dbReference type="Pfam" id="PF00076">
    <property type="entry name" value="RRM_1"/>
    <property type="match status" value="1"/>
</dbReference>
<evidence type="ECO:0000313" key="9">
    <source>
        <dbReference type="Proteomes" id="UP001165120"/>
    </source>
</evidence>
<reference evidence="8" key="1">
    <citation type="submission" date="2023-04" db="EMBL/GenBank/DDBJ databases">
        <title>Candida boidinii NBRC 10035.</title>
        <authorList>
            <person name="Ichikawa N."/>
            <person name="Sato H."/>
            <person name="Tonouchi N."/>
        </authorList>
    </citation>
    <scope>NUCLEOTIDE SEQUENCE</scope>
    <source>
        <strain evidence="8">NBRC 10035</strain>
    </source>
</reference>
<comment type="subcellular location">
    <subcellularLocation>
        <location evidence="1">Nucleus</location>
    </subcellularLocation>
</comment>
<proteinExistence type="predicted"/>
<name>A0A9W6SYN0_CANBO</name>
<comment type="caution">
    <text evidence="8">The sequence shown here is derived from an EMBL/GenBank/DDBJ whole genome shotgun (WGS) entry which is preliminary data.</text>
</comment>
<dbReference type="GO" id="GO:0003729">
    <property type="term" value="F:mRNA binding"/>
    <property type="evidence" value="ECO:0007669"/>
    <property type="project" value="TreeGrafter"/>
</dbReference>
<keyword evidence="9" id="KW-1185">Reference proteome</keyword>
<evidence type="ECO:0000256" key="4">
    <source>
        <dbReference type="ARBA" id="ARBA00023242"/>
    </source>
</evidence>
<keyword evidence="3 5" id="KW-0694">RNA-binding</keyword>
<feature type="compositionally biased region" description="Basic and acidic residues" evidence="6">
    <location>
        <begin position="146"/>
        <end position="156"/>
    </location>
</feature>
<dbReference type="PROSITE" id="PS50102">
    <property type="entry name" value="RRM"/>
    <property type="match status" value="1"/>
</dbReference>
<dbReference type="SUPFAM" id="SSF54928">
    <property type="entry name" value="RNA-binding domain, RBD"/>
    <property type="match status" value="1"/>
</dbReference>
<dbReference type="PANTHER" id="PTHR48039">
    <property type="entry name" value="RNA-BINDING MOTIF PROTEIN 14B"/>
    <property type="match status" value="1"/>
</dbReference>
<evidence type="ECO:0000256" key="3">
    <source>
        <dbReference type="ARBA" id="ARBA00022884"/>
    </source>
</evidence>
<protein>
    <submittedName>
        <fullName evidence="8">Unnamed protein product</fullName>
    </submittedName>
</protein>
<keyword evidence="4" id="KW-0539">Nucleus</keyword>
<evidence type="ECO:0000256" key="2">
    <source>
        <dbReference type="ARBA" id="ARBA00022737"/>
    </source>
</evidence>
<dbReference type="InterPro" id="IPR012677">
    <property type="entry name" value="Nucleotide-bd_a/b_plait_sf"/>
</dbReference>
<sequence>MSSTTEVDYSGKIFINNLPFKVTESEIKNATGTLDVVEIELPKRKVKDRETGELDTISKGFAILTFESKEKADSALEQLSGVVVGERSITAKHYNPVKPVKKVVAKKSKSKSPKAENKDAAAPKAQDSDENADDKPKKYTPPKRKTREEKQAKLEEGIPSKTNIFIGNLDSEVTSRELKDFLADYEPQWVRVPKRDLSKHVYMKLKKSNVIIYNKG</sequence>
<dbReference type="Gene3D" id="3.30.70.330">
    <property type="match status" value="2"/>
</dbReference>
<evidence type="ECO:0000313" key="8">
    <source>
        <dbReference type="EMBL" id="GME69018.1"/>
    </source>
</evidence>
<gene>
    <name evidence="8" type="ORF">Cboi02_000202200</name>
</gene>
<dbReference type="Proteomes" id="UP001165120">
    <property type="component" value="Unassembled WGS sequence"/>
</dbReference>
<evidence type="ECO:0000256" key="1">
    <source>
        <dbReference type="ARBA" id="ARBA00004123"/>
    </source>
</evidence>
<organism evidence="8 9">
    <name type="scientific">Candida boidinii</name>
    <name type="common">Yeast</name>
    <dbReference type="NCBI Taxonomy" id="5477"/>
    <lineage>
        <taxon>Eukaryota</taxon>
        <taxon>Fungi</taxon>
        <taxon>Dikarya</taxon>
        <taxon>Ascomycota</taxon>
        <taxon>Saccharomycotina</taxon>
        <taxon>Pichiomycetes</taxon>
        <taxon>Pichiales</taxon>
        <taxon>Pichiaceae</taxon>
        <taxon>Ogataea</taxon>
        <taxon>Ogataea/Candida clade</taxon>
    </lineage>
</organism>
<evidence type="ECO:0000256" key="6">
    <source>
        <dbReference type="SAM" id="MobiDB-lite"/>
    </source>
</evidence>
<accession>A0A9W6SYN0</accession>
<dbReference type="PANTHER" id="PTHR48039:SF5">
    <property type="entry name" value="RNA-BINDING PROTEIN 28"/>
    <property type="match status" value="1"/>
</dbReference>
<dbReference type="GO" id="GO:0005634">
    <property type="term" value="C:nucleus"/>
    <property type="evidence" value="ECO:0007669"/>
    <property type="project" value="UniProtKB-SubCell"/>
</dbReference>
<dbReference type="EMBL" id="BSXN01000553">
    <property type="protein sequence ID" value="GME69018.1"/>
    <property type="molecule type" value="Genomic_DNA"/>
</dbReference>
<evidence type="ECO:0000259" key="7">
    <source>
        <dbReference type="PROSITE" id="PS50102"/>
    </source>
</evidence>
<evidence type="ECO:0000256" key="5">
    <source>
        <dbReference type="PROSITE-ProRule" id="PRU00176"/>
    </source>
</evidence>
<feature type="domain" description="RRM" evidence="7">
    <location>
        <begin position="11"/>
        <end position="96"/>
    </location>
</feature>
<keyword evidence="2" id="KW-0677">Repeat</keyword>
<dbReference type="InterPro" id="IPR035979">
    <property type="entry name" value="RBD_domain_sf"/>
</dbReference>
<dbReference type="InterPro" id="IPR000504">
    <property type="entry name" value="RRM_dom"/>
</dbReference>
<dbReference type="AlphaFoldDB" id="A0A9W6SYN0"/>
<feature type="region of interest" description="Disordered" evidence="6">
    <location>
        <begin position="100"/>
        <end position="156"/>
    </location>
</feature>
<dbReference type="SMART" id="SM00360">
    <property type="entry name" value="RRM"/>
    <property type="match status" value="1"/>
</dbReference>
<feature type="compositionally biased region" description="Basic residues" evidence="6">
    <location>
        <begin position="100"/>
        <end position="112"/>
    </location>
</feature>